<feature type="region of interest" description="Disordered" evidence="4">
    <location>
        <begin position="461"/>
        <end position="482"/>
    </location>
</feature>
<feature type="compositionally biased region" description="Basic and acidic residues" evidence="4">
    <location>
        <begin position="562"/>
        <end position="579"/>
    </location>
</feature>
<dbReference type="GO" id="GO:0060285">
    <property type="term" value="P:cilium-dependent cell motility"/>
    <property type="evidence" value="ECO:0007669"/>
    <property type="project" value="TreeGrafter"/>
</dbReference>
<dbReference type="AlphaFoldDB" id="A0A9W9YPH1"/>
<dbReference type="PANTHER" id="PTHR21625:SF1">
    <property type="entry name" value="DYNEIN REGULATORY COMPLEX PROTEIN 1"/>
    <property type="match status" value="1"/>
</dbReference>
<dbReference type="OrthoDB" id="10260459at2759"/>
<dbReference type="InterPro" id="IPR029440">
    <property type="entry name" value="DRC1_C"/>
</dbReference>
<evidence type="ECO:0000256" key="1">
    <source>
        <dbReference type="ARBA" id="ARBA00009688"/>
    </source>
</evidence>
<dbReference type="GO" id="GO:0005858">
    <property type="term" value="C:axonemal dynein complex"/>
    <property type="evidence" value="ECO:0007669"/>
    <property type="project" value="InterPro"/>
</dbReference>
<accession>A0A9W9YPH1</accession>
<sequence length="750" mass="86779">MSSHEDDEDEGPSVDSTVAEERIAARRIRIQRRLEAARREASGEDATKKKPVDSEKDALKSRKQMEDSRQRLVKLKSDGTELVTNVHVAADARESMRRLEEEEQRRQRNEKLEAEAKSATEKFEEVTKKWEYALSKEIPQDLNSMLMEQTGACDGMVDEKNKLIHDFQQELKTKDDQYVKDLKKAAEDVDLMVERMEEQMKQLTKAYREELTQIEKAFVTERGDLIDNNRKKWESNMLQRRDKEVDYVDSRRKRVEDHENQLQTLRVQDAEEYNMVKIKLETDVQILEQQLQQMKATYQLNQEKLEYNFQVLKKRDEENTITKSQQKRKITRLQDVLNNLKQKLAKQEKQYREDNQGLTDDYKRITEQFRELQKKSRHFQTTDQKKFQDIWAMNEEQVRELVHSVLEEDRIIHEHQLGLPWESPDLDFMDTSKPAEPTTGPKEKQMSATQMAHEIMSGVGTDDGEDDIEQGSVGRQDGQNAGRKLSAKTIKAILELICDEAGFLVESKLTKLLAPLERDEQSLMKLDAIFAALGVDTEDDIYLLSNYFLNRLQGPGDGEQEGSEKGAKDEEMEEEKGGAEETTGGMDEGEKKDDEGSVVLSVDEKASESSSVKAHLSEMMHLIHPNEVVKSLRQFVQDNRQPQKESKRQSLKLGTGVGRIATLDESFWQQMSSVIDVKKERVWAALLDGFEKYLAVLTERASLIQETDALRQQNAELRMLLHQYVNSRVNQELEIPPTRILQAELSKEHE</sequence>
<comment type="caution">
    <text evidence="7">The sequence shown here is derived from an EMBL/GenBank/DDBJ whole genome shotgun (WGS) entry which is preliminary data.</text>
</comment>
<dbReference type="PANTHER" id="PTHR21625">
    <property type="entry name" value="NYD-SP28 PROTEIN"/>
    <property type="match status" value="1"/>
</dbReference>
<dbReference type="GO" id="GO:0070286">
    <property type="term" value="P:axonemal dynein complex assembly"/>
    <property type="evidence" value="ECO:0007669"/>
    <property type="project" value="InterPro"/>
</dbReference>
<keyword evidence="2 3" id="KW-0175">Coiled coil</keyword>
<feature type="compositionally biased region" description="Acidic residues" evidence="4">
    <location>
        <begin position="1"/>
        <end position="12"/>
    </location>
</feature>
<dbReference type="Pfam" id="PF14772">
    <property type="entry name" value="NYD-SP28"/>
    <property type="match status" value="1"/>
</dbReference>
<feature type="region of interest" description="Disordered" evidence="4">
    <location>
        <begin position="553"/>
        <end position="597"/>
    </location>
</feature>
<name>A0A9W9YPH1_9CNID</name>
<evidence type="ECO:0000259" key="5">
    <source>
        <dbReference type="Pfam" id="PF14772"/>
    </source>
</evidence>
<dbReference type="InterPro" id="IPR039750">
    <property type="entry name" value="DRC1/DRC2"/>
</dbReference>
<reference evidence="7" key="1">
    <citation type="submission" date="2023-01" db="EMBL/GenBank/DDBJ databases">
        <title>Genome assembly of the deep-sea coral Lophelia pertusa.</title>
        <authorList>
            <person name="Herrera S."/>
            <person name="Cordes E."/>
        </authorList>
    </citation>
    <scope>NUCLEOTIDE SEQUENCE</scope>
    <source>
        <strain evidence="7">USNM1676648</strain>
        <tissue evidence="7">Polyp</tissue>
    </source>
</reference>
<evidence type="ECO:0000313" key="8">
    <source>
        <dbReference type="Proteomes" id="UP001163046"/>
    </source>
</evidence>
<gene>
    <name evidence="7" type="primary">DRC1</name>
    <name evidence="7" type="ORF">OS493_014437</name>
</gene>
<evidence type="ECO:0000259" key="6">
    <source>
        <dbReference type="Pfam" id="PF14775"/>
    </source>
</evidence>
<feature type="region of interest" description="Disordered" evidence="4">
    <location>
        <begin position="92"/>
        <end position="116"/>
    </location>
</feature>
<feature type="coiled-coil region" evidence="3">
    <location>
        <begin position="179"/>
        <end position="213"/>
    </location>
</feature>
<dbReference type="GO" id="GO:0003352">
    <property type="term" value="P:regulation of cilium movement"/>
    <property type="evidence" value="ECO:0007669"/>
    <property type="project" value="TreeGrafter"/>
</dbReference>
<dbReference type="InterPro" id="IPR039505">
    <property type="entry name" value="DRC1/2_N"/>
</dbReference>
<feature type="domain" description="Dynein regulatory complex protein 1/2 N-terminal" evidence="5">
    <location>
        <begin position="88"/>
        <end position="189"/>
    </location>
</feature>
<dbReference type="EMBL" id="MU827308">
    <property type="protein sequence ID" value="KAJ7361796.1"/>
    <property type="molecule type" value="Genomic_DNA"/>
</dbReference>
<dbReference type="Pfam" id="PF14775">
    <property type="entry name" value="NYD-SP28_assoc"/>
    <property type="match status" value="1"/>
</dbReference>
<evidence type="ECO:0000256" key="3">
    <source>
        <dbReference type="SAM" id="Coils"/>
    </source>
</evidence>
<comment type="similarity">
    <text evidence="1">Belongs to the DRC1 family.</text>
</comment>
<evidence type="ECO:0000256" key="2">
    <source>
        <dbReference type="ARBA" id="ARBA00023054"/>
    </source>
</evidence>
<evidence type="ECO:0000313" key="7">
    <source>
        <dbReference type="EMBL" id="KAJ7361796.1"/>
    </source>
</evidence>
<evidence type="ECO:0000256" key="4">
    <source>
        <dbReference type="SAM" id="MobiDB-lite"/>
    </source>
</evidence>
<dbReference type="Proteomes" id="UP001163046">
    <property type="component" value="Unassembled WGS sequence"/>
</dbReference>
<feature type="region of interest" description="Disordered" evidence="4">
    <location>
        <begin position="35"/>
        <end position="76"/>
    </location>
</feature>
<proteinExistence type="inferred from homology"/>
<feature type="region of interest" description="Disordered" evidence="4">
    <location>
        <begin position="1"/>
        <end position="23"/>
    </location>
</feature>
<keyword evidence="8" id="KW-1185">Reference proteome</keyword>
<feature type="domain" description="Dynein regulatory complex protein 1 C-terminal" evidence="6">
    <location>
        <begin position="667"/>
        <end position="725"/>
    </location>
</feature>
<organism evidence="7 8">
    <name type="scientific">Desmophyllum pertusum</name>
    <dbReference type="NCBI Taxonomy" id="174260"/>
    <lineage>
        <taxon>Eukaryota</taxon>
        <taxon>Metazoa</taxon>
        <taxon>Cnidaria</taxon>
        <taxon>Anthozoa</taxon>
        <taxon>Hexacorallia</taxon>
        <taxon>Scleractinia</taxon>
        <taxon>Caryophylliina</taxon>
        <taxon>Caryophylliidae</taxon>
        <taxon>Desmophyllum</taxon>
    </lineage>
</organism>
<feature type="coiled-coil region" evidence="3">
    <location>
        <begin position="248"/>
        <end position="375"/>
    </location>
</feature>
<protein>
    <submittedName>
        <fullName evidence="7">DNA replication checkpoint protein Drc1</fullName>
    </submittedName>
</protein>